<reference evidence="2" key="1">
    <citation type="submission" date="2016-01" db="EMBL/GenBank/DDBJ databases">
        <authorList>
            <person name="Peeters C."/>
        </authorList>
    </citation>
    <scope>NUCLEOTIDE SEQUENCE [LARGE SCALE GENOMIC DNA]</scope>
    <source>
        <strain evidence="2">LMG 22940</strain>
    </source>
</reference>
<protein>
    <recommendedName>
        <fullName evidence="1">DUF6900 domain-containing protein</fullName>
    </recommendedName>
</protein>
<keyword evidence="3" id="KW-1185">Reference proteome</keyword>
<dbReference type="RefSeq" id="WP_087647842.1">
    <property type="nucleotide sequence ID" value="NZ_FCON02000092.1"/>
</dbReference>
<sequence length="65" mass="7274">MSTMTKDERFDLLELIARENLGIDALEPTGKPTWDFRIVSVENLSRALESAYNAGMVSGYRPAEP</sequence>
<name>A0A158KH61_9BURK</name>
<dbReference type="Proteomes" id="UP000054770">
    <property type="component" value="Unassembled WGS sequence"/>
</dbReference>
<evidence type="ECO:0000313" key="2">
    <source>
        <dbReference type="EMBL" id="SAL80394.1"/>
    </source>
</evidence>
<comment type="caution">
    <text evidence="2">The sequence shown here is derived from an EMBL/GenBank/DDBJ whole genome shotgun (WGS) entry which is preliminary data.</text>
</comment>
<dbReference type="Pfam" id="PF21841">
    <property type="entry name" value="DUF6900"/>
    <property type="match status" value="1"/>
</dbReference>
<proteinExistence type="predicted"/>
<gene>
    <name evidence="2" type="ORF">AWB68_05847</name>
</gene>
<evidence type="ECO:0000313" key="3">
    <source>
        <dbReference type="Proteomes" id="UP000054770"/>
    </source>
</evidence>
<feature type="domain" description="DUF6900" evidence="1">
    <location>
        <begin position="9"/>
        <end position="57"/>
    </location>
</feature>
<dbReference type="OrthoDB" id="9108067at2"/>
<dbReference type="InterPro" id="IPR054195">
    <property type="entry name" value="DUF6900"/>
</dbReference>
<dbReference type="EMBL" id="FCON02000092">
    <property type="protein sequence ID" value="SAL80394.1"/>
    <property type="molecule type" value="Genomic_DNA"/>
</dbReference>
<organism evidence="2 3">
    <name type="scientific">Caballeronia choica</name>
    <dbReference type="NCBI Taxonomy" id="326476"/>
    <lineage>
        <taxon>Bacteria</taxon>
        <taxon>Pseudomonadati</taxon>
        <taxon>Pseudomonadota</taxon>
        <taxon>Betaproteobacteria</taxon>
        <taxon>Burkholderiales</taxon>
        <taxon>Burkholderiaceae</taxon>
        <taxon>Caballeronia</taxon>
    </lineage>
</organism>
<accession>A0A158KH61</accession>
<dbReference type="AlphaFoldDB" id="A0A158KH61"/>
<evidence type="ECO:0000259" key="1">
    <source>
        <dbReference type="Pfam" id="PF21841"/>
    </source>
</evidence>